<proteinExistence type="predicted"/>
<gene>
    <name evidence="1" type="ORF">BDV28DRAFT_43308</name>
</gene>
<evidence type="ECO:0000313" key="1">
    <source>
        <dbReference type="EMBL" id="KAE8350319.1"/>
    </source>
</evidence>
<keyword evidence="2" id="KW-1185">Reference proteome</keyword>
<sequence length="80" mass="9137">MSPSLGTKAKRKVSCHVLQTSFPDRGCAMRWLICTDWVTRSTNPNTWTTFFFLSFFLFTSGQVVRYGKKPSRAPIPALVY</sequence>
<reference evidence="2" key="1">
    <citation type="submission" date="2019-04" db="EMBL/GenBank/DDBJ databases">
        <title>Friends and foes A comparative genomics studyof 23 Aspergillus species from section Flavi.</title>
        <authorList>
            <consortium name="DOE Joint Genome Institute"/>
            <person name="Kjaerbolling I."/>
            <person name="Vesth T."/>
            <person name="Frisvad J.C."/>
            <person name="Nybo J.L."/>
            <person name="Theobald S."/>
            <person name="Kildgaard S."/>
            <person name="Isbrandt T."/>
            <person name="Kuo A."/>
            <person name="Sato A."/>
            <person name="Lyhne E.K."/>
            <person name="Kogle M.E."/>
            <person name="Wiebenga A."/>
            <person name="Kun R.S."/>
            <person name="Lubbers R.J."/>
            <person name="Makela M.R."/>
            <person name="Barry K."/>
            <person name="Chovatia M."/>
            <person name="Clum A."/>
            <person name="Daum C."/>
            <person name="Haridas S."/>
            <person name="He G."/>
            <person name="LaButti K."/>
            <person name="Lipzen A."/>
            <person name="Mondo S."/>
            <person name="Riley R."/>
            <person name="Salamov A."/>
            <person name="Simmons B.A."/>
            <person name="Magnuson J.K."/>
            <person name="Henrissat B."/>
            <person name="Mortensen U.H."/>
            <person name="Larsen T.O."/>
            <person name="Devries R.P."/>
            <person name="Grigoriev I.V."/>
            <person name="Machida M."/>
            <person name="Baker S.E."/>
            <person name="Andersen M.R."/>
        </authorList>
    </citation>
    <scope>NUCLEOTIDE SEQUENCE [LARGE SCALE GENOMIC DNA]</scope>
    <source>
        <strain evidence="2">CBS 553.77</strain>
    </source>
</reference>
<organism evidence="1 2">
    <name type="scientific">Aspergillus coremiiformis</name>
    <dbReference type="NCBI Taxonomy" id="138285"/>
    <lineage>
        <taxon>Eukaryota</taxon>
        <taxon>Fungi</taxon>
        <taxon>Dikarya</taxon>
        <taxon>Ascomycota</taxon>
        <taxon>Pezizomycotina</taxon>
        <taxon>Eurotiomycetes</taxon>
        <taxon>Eurotiomycetidae</taxon>
        <taxon>Eurotiales</taxon>
        <taxon>Aspergillaceae</taxon>
        <taxon>Aspergillus</taxon>
        <taxon>Aspergillus subgen. Circumdati</taxon>
    </lineage>
</organism>
<evidence type="ECO:0000313" key="2">
    <source>
        <dbReference type="Proteomes" id="UP000327118"/>
    </source>
</evidence>
<dbReference type="Proteomes" id="UP000327118">
    <property type="component" value="Unassembled WGS sequence"/>
</dbReference>
<dbReference type="EMBL" id="ML739233">
    <property type="protein sequence ID" value="KAE8350319.1"/>
    <property type="molecule type" value="Genomic_DNA"/>
</dbReference>
<accession>A0A5N6Z0V4</accession>
<dbReference type="AlphaFoldDB" id="A0A5N6Z0V4"/>
<protein>
    <submittedName>
        <fullName evidence="1">Uncharacterized protein</fullName>
    </submittedName>
</protein>
<name>A0A5N6Z0V4_9EURO</name>